<evidence type="ECO:0000256" key="1">
    <source>
        <dbReference type="ARBA" id="ARBA00008511"/>
    </source>
</evidence>
<organism evidence="4 5">
    <name type="scientific">Sphagnum troendelagicum</name>
    <dbReference type="NCBI Taxonomy" id="128251"/>
    <lineage>
        <taxon>Eukaryota</taxon>
        <taxon>Viridiplantae</taxon>
        <taxon>Streptophyta</taxon>
        <taxon>Embryophyta</taxon>
        <taxon>Bryophyta</taxon>
        <taxon>Sphagnophytina</taxon>
        <taxon>Sphagnopsida</taxon>
        <taxon>Sphagnales</taxon>
        <taxon>Sphagnaceae</taxon>
        <taxon>Sphagnum</taxon>
    </lineage>
</organism>
<gene>
    <name evidence="4" type="ORF">CSSPTR1EN2_LOCUS473</name>
</gene>
<accession>A0ABP0T8I9</accession>
<proteinExistence type="inferred from homology"/>
<keyword evidence="5" id="KW-1185">Reference proteome</keyword>
<dbReference type="Pfam" id="PF18201">
    <property type="entry name" value="PIH1_CS"/>
    <property type="match status" value="1"/>
</dbReference>
<evidence type="ECO:0000256" key="2">
    <source>
        <dbReference type="SAM" id="MobiDB-lite"/>
    </source>
</evidence>
<feature type="region of interest" description="Disordered" evidence="2">
    <location>
        <begin position="13"/>
        <end position="62"/>
    </location>
</feature>
<feature type="compositionally biased region" description="Low complexity" evidence="2">
    <location>
        <begin position="13"/>
        <end position="23"/>
    </location>
</feature>
<evidence type="ECO:0000259" key="3">
    <source>
        <dbReference type="Pfam" id="PF18201"/>
    </source>
</evidence>
<dbReference type="InterPro" id="IPR026697">
    <property type="entry name" value="DNAAF6"/>
</dbReference>
<dbReference type="PANTHER" id="PTHR21083">
    <property type="entry name" value="TWISTER"/>
    <property type="match status" value="1"/>
</dbReference>
<dbReference type="InterPro" id="IPR041442">
    <property type="entry name" value="PIH1D1/2/3_CS-like"/>
</dbReference>
<sequence length="186" mass="21107">MMPWQELKALESLLNPSVSNSSNEDSRDFAEERVYSSLTPGHIGPQQNQSQEKVSQEEEIEEQHVIDLDKEADLHRGCNQPEYQFVYKQAVSCNDVYMQMSEKDISSMSCEDLVLKVSLPGTEGLDDLELDVQTTYVRLLSPIYFLALYLPHKVNMERSSANWNAASSTLTITMPIVGRDICNQLK</sequence>
<reference evidence="4 5" key="1">
    <citation type="submission" date="2024-02" db="EMBL/GenBank/DDBJ databases">
        <authorList>
            <consortium name="ELIXIR-Norway"/>
            <consortium name="Elixir Norway"/>
        </authorList>
    </citation>
    <scope>NUCLEOTIDE SEQUENCE [LARGE SCALE GENOMIC DNA]</scope>
</reference>
<feature type="domain" description="PIH1D1/2/3 CS-like" evidence="3">
    <location>
        <begin position="80"/>
        <end position="177"/>
    </location>
</feature>
<name>A0ABP0T8I9_9BRYO</name>
<dbReference type="EMBL" id="OZ019893">
    <property type="protein sequence ID" value="CAK9189823.1"/>
    <property type="molecule type" value="Genomic_DNA"/>
</dbReference>
<evidence type="ECO:0000313" key="4">
    <source>
        <dbReference type="EMBL" id="CAK9189823.1"/>
    </source>
</evidence>
<feature type="compositionally biased region" description="Basic and acidic residues" evidence="2">
    <location>
        <begin position="24"/>
        <end position="34"/>
    </location>
</feature>
<dbReference type="Proteomes" id="UP001497512">
    <property type="component" value="Chromosome 1"/>
</dbReference>
<dbReference type="PANTHER" id="PTHR21083:SF0">
    <property type="entry name" value="DYNEIN AXONEMAL ASSEMBLY FACTOR 6"/>
    <property type="match status" value="1"/>
</dbReference>
<comment type="similarity">
    <text evidence="1">Belongs to the PIH1 family.</text>
</comment>
<protein>
    <recommendedName>
        <fullName evidence="3">PIH1D1/2/3 CS-like domain-containing protein</fullName>
    </recommendedName>
</protein>
<evidence type="ECO:0000313" key="5">
    <source>
        <dbReference type="Proteomes" id="UP001497512"/>
    </source>
</evidence>